<protein>
    <submittedName>
        <fullName evidence="1">Uncharacterized protein</fullName>
    </submittedName>
</protein>
<keyword evidence="2" id="KW-1185">Reference proteome</keyword>
<reference evidence="2" key="1">
    <citation type="journal article" date="2023" name="G3 (Bethesda)">
        <title>Genome assembly and association tests identify interacting loci associated with vigor, precocity, and sex in interspecific pistachio rootstocks.</title>
        <authorList>
            <person name="Palmer W."/>
            <person name="Jacygrad E."/>
            <person name="Sagayaradj S."/>
            <person name="Cavanaugh K."/>
            <person name="Han R."/>
            <person name="Bertier L."/>
            <person name="Beede B."/>
            <person name="Kafkas S."/>
            <person name="Golino D."/>
            <person name="Preece J."/>
            <person name="Michelmore R."/>
        </authorList>
    </citation>
    <scope>NUCLEOTIDE SEQUENCE [LARGE SCALE GENOMIC DNA]</scope>
</reference>
<comment type="caution">
    <text evidence="1">The sequence shown here is derived from an EMBL/GenBank/DDBJ whole genome shotgun (WGS) entry which is preliminary data.</text>
</comment>
<evidence type="ECO:0000313" key="2">
    <source>
        <dbReference type="Proteomes" id="UP001163603"/>
    </source>
</evidence>
<name>A0ACC0Y264_9ROSI</name>
<dbReference type="EMBL" id="CM047744">
    <property type="protein sequence ID" value="KAJ0028482.1"/>
    <property type="molecule type" value="Genomic_DNA"/>
</dbReference>
<gene>
    <name evidence="1" type="ORF">Pint_35252</name>
</gene>
<sequence length="517" mass="56116">MLQIRLRKIPSSDGGGAVKPLPVETVTVACPDHLVLADLPVAKGIGAATAASLVKTVGRRSRRQLGERVHFCVRCDFPIAIYGRLVGDASHTVLKTSKLTLPLYDWNPCEHVFCLDCARSDSICYLCDDRIQKIQTIKMMEGIFICAAPHCLKSFLKKTDFESHIHESHCDLLQPSAEKEDGNESESLSAKQPTVSDSSIRAPPRQVISPGSNSQLTDREDKARRQQSREQPPPRAVMPPKPPVFGQVQNYQSEAQSDTNLPPGFERPGPHNRFNQGFDTQGIPQQESSQQQGLVSESQFPEYPPVHSMQPPNFAVPMNSNPLMTPPFAVPPFPTEGSQQFYSAPYGMPRPDSAPEVGSEQASLLGFPPGPPGGVNFPASYPQLWNTGPTGVPFEVPSGGQGAPEGFGNISDSQSKAAFYQGYAQNQGGLPMIPPLPTANKGMETLQGSNTIDSRDGKGILAPPQMSLPPPPPPGPPPQSHMPQHKRGKYYSGDMVRDGQGFGWPHESRDSYSNSQD</sequence>
<accession>A0ACC0Y264</accession>
<dbReference type="Proteomes" id="UP001163603">
    <property type="component" value="Chromosome 9"/>
</dbReference>
<evidence type="ECO:0000313" key="1">
    <source>
        <dbReference type="EMBL" id="KAJ0028482.1"/>
    </source>
</evidence>
<organism evidence="1 2">
    <name type="scientific">Pistacia integerrima</name>
    <dbReference type="NCBI Taxonomy" id="434235"/>
    <lineage>
        <taxon>Eukaryota</taxon>
        <taxon>Viridiplantae</taxon>
        <taxon>Streptophyta</taxon>
        <taxon>Embryophyta</taxon>
        <taxon>Tracheophyta</taxon>
        <taxon>Spermatophyta</taxon>
        <taxon>Magnoliopsida</taxon>
        <taxon>eudicotyledons</taxon>
        <taxon>Gunneridae</taxon>
        <taxon>Pentapetalae</taxon>
        <taxon>rosids</taxon>
        <taxon>malvids</taxon>
        <taxon>Sapindales</taxon>
        <taxon>Anacardiaceae</taxon>
        <taxon>Pistacia</taxon>
    </lineage>
</organism>
<proteinExistence type="predicted"/>